<protein>
    <submittedName>
        <fullName evidence="4">Acylpyruvate hydrolase</fullName>
        <ecNumber evidence="4">3.7.1.5</ecNumber>
    </submittedName>
</protein>
<keyword evidence="4" id="KW-0378">Hydrolase</keyword>
<gene>
    <name evidence="4" type="primary">FAHD1</name>
    <name evidence="4" type="ORF">GLX27_000462</name>
</gene>
<evidence type="ECO:0000259" key="3">
    <source>
        <dbReference type="Pfam" id="PF01557"/>
    </source>
</evidence>
<dbReference type="EMBL" id="CP046234">
    <property type="protein sequence ID" value="WFD45837.1"/>
    <property type="molecule type" value="Genomic_DNA"/>
</dbReference>
<dbReference type="InterPro" id="IPR011234">
    <property type="entry name" value="Fumarylacetoacetase-like_C"/>
</dbReference>
<dbReference type="Gene3D" id="3.90.850.10">
    <property type="entry name" value="Fumarylacetoacetase-like, C-terminal domain"/>
    <property type="match status" value="1"/>
</dbReference>
<keyword evidence="2" id="KW-0479">Metal-binding</keyword>
<organism evidence="4 5">
    <name type="scientific">Malassezia furfur</name>
    <name type="common">Pityriasis versicolor infection agent</name>
    <name type="synonym">Pityrosporum furfur</name>
    <dbReference type="NCBI Taxonomy" id="55194"/>
    <lineage>
        <taxon>Eukaryota</taxon>
        <taxon>Fungi</taxon>
        <taxon>Dikarya</taxon>
        <taxon>Basidiomycota</taxon>
        <taxon>Ustilaginomycotina</taxon>
        <taxon>Malasseziomycetes</taxon>
        <taxon>Malasseziales</taxon>
        <taxon>Malasseziaceae</taxon>
        <taxon>Malassezia</taxon>
    </lineage>
</organism>
<evidence type="ECO:0000256" key="2">
    <source>
        <dbReference type="ARBA" id="ARBA00022723"/>
    </source>
</evidence>
<dbReference type="SUPFAM" id="SSF56529">
    <property type="entry name" value="FAH"/>
    <property type="match status" value="1"/>
</dbReference>
<dbReference type="EC" id="3.7.1.5" evidence="4"/>
<evidence type="ECO:0000256" key="1">
    <source>
        <dbReference type="ARBA" id="ARBA00010211"/>
    </source>
</evidence>
<dbReference type="Pfam" id="PF01557">
    <property type="entry name" value="FAA_hydrolase"/>
    <property type="match status" value="1"/>
</dbReference>
<evidence type="ECO:0000313" key="4">
    <source>
        <dbReference type="EMBL" id="WFD45837.1"/>
    </source>
</evidence>
<feature type="domain" description="Fumarylacetoacetase-like C-terminal" evidence="3">
    <location>
        <begin position="1"/>
        <end position="108"/>
    </location>
</feature>
<name>A0ABY8EJH2_MALFU</name>
<comment type="similarity">
    <text evidence="1">Belongs to the FAH family.</text>
</comment>
<proteinExistence type="inferred from homology"/>
<dbReference type="PANTHER" id="PTHR11820">
    <property type="entry name" value="ACYLPYRUVASE"/>
    <property type="match status" value="1"/>
</dbReference>
<keyword evidence="5" id="KW-1185">Reference proteome</keyword>
<evidence type="ECO:0000313" key="5">
    <source>
        <dbReference type="Proteomes" id="UP000818624"/>
    </source>
</evidence>
<dbReference type="Proteomes" id="UP000818624">
    <property type="component" value="Chromosome 1"/>
</dbReference>
<dbReference type="PANTHER" id="PTHR11820:SF7">
    <property type="entry name" value="ACYLPYRUVASE FAHD1, MITOCHONDRIAL"/>
    <property type="match status" value="1"/>
</dbReference>
<sequence length="134" mass="14444">MTARNVQDKAKKAGLPWSTAKGFDTFTPISTFVPKDAIADPSNVNLWLKVNDELRQNGNTQDMIFHIPALLAHVSSIMTLDVGDVILTGTPKGVSQINPGDHVTAGMQLPGSSKILAELKLRAMQREGGFVFQG</sequence>
<reference evidence="4 5" key="1">
    <citation type="journal article" date="2020" name="Elife">
        <title>Loss of centromere function drives karyotype evolution in closely related Malassezia species.</title>
        <authorList>
            <person name="Sankaranarayanan S.R."/>
            <person name="Ianiri G."/>
            <person name="Coelho M.A."/>
            <person name="Reza M.H."/>
            <person name="Thimmappa B.C."/>
            <person name="Ganguly P."/>
            <person name="Vadnala R.N."/>
            <person name="Sun S."/>
            <person name="Siddharthan R."/>
            <person name="Tellgren-Roth C."/>
            <person name="Dawson T.L."/>
            <person name="Heitman J."/>
            <person name="Sanyal K."/>
        </authorList>
    </citation>
    <scope>NUCLEOTIDE SEQUENCE [LARGE SCALE GENOMIC DNA]</scope>
    <source>
        <strain evidence="4">CBS14141</strain>
    </source>
</reference>
<accession>A0ABY8EJH2</accession>
<dbReference type="GO" id="GO:0047621">
    <property type="term" value="F:acylpyruvate hydrolase activity"/>
    <property type="evidence" value="ECO:0007669"/>
    <property type="project" value="UniProtKB-EC"/>
</dbReference>
<dbReference type="InterPro" id="IPR036663">
    <property type="entry name" value="Fumarylacetoacetase_C_sf"/>
</dbReference>